<accession>A0A7R7IB13</accession>
<dbReference type="GO" id="GO:0051537">
    <property type="term" value="F:2 iron, 2 sulfur cluster binding"/>
    <property type="evidence" value="ECO:0007669"/>
    <property type="project" value="UniProtKB-KW"/>
</dbReference>
<sequence length="138" mass="15053">MFNTLISKFFKSKNKNYNQNSSQVVCRCMKVTEQDLISAVKNGANSFEEVQAVTKVSTGCGRCTDSVKILVDNIILKNKIDQNQVVCGCLNVTVNDMVNAIKNGAKSFEEVQSITKVGTGCGQCVEANRPLVAQLLKN</sequence>
<dbReference type="Pfam" id="PF04324">
    <property type="entry name" value="Fer2_BFD"/>
    <property type="match status" value="2"/>
</dbReference>
<dbReference type="PANTHER" id="PTHR37424">
    <property type="entry name" value="BACTERIOFERRITIN-ASSOCIATED FERREDOXIN"/>
    <property type="match status" value="1"/>
</dbReference>
<name>A0A7R7IB13_9FIRM</name>
<evidence type="ECO:0000256" key="3">
    <source>
        <dbReference type="ARBA" id="ARBA00022723"/>
    </source>
</evidence>
<reference evidence="10 11" key="1">
    <citation type="submission" date="2020-11" db="EMBL/GenBank/DDBJ databases">
        <title>Draft genome sequencing of a Lachnospiraceae strain isolated from anoxic soil subjected to BSD treatment.</title>
        <authorList>
            <person name="Uek A."/>
            <person name="Tonouchi A."/>
        </authorList>
    </citation>
    <scope>NUCLEOTIDE SEQUENCE [LARGE SCALE GENOMIC DNA]</scope>
    <source>
        <strain evidence="10 11">TB5</strain>
    </source>
</reference>
<feature type="domain" description="BFD-like [2Fe-2S]-binding" evidence="9">
    <location>
        <begin position="24"/>
        <end position="70"/>
    </location>
</feature>
<keyword evidence="4" id="KW-0249">Electron transport</keyword>
<feature type="domain" description="BFD-like [2Fe-2S]-binding" evidence="9">
    <location>
        <begin position="85"/>
        <end position="132"/>
    </location>
</feature>
<protein>
    <recommendedName>
        <fullName evidence="7">Bacterioferritin-associated ferredoxin</fullName>
    </recommendedName>
</protein>
<dbReference type="InterPro" id="IPR007419">
    <property type="entry name" value="BFD-like_2Fe2S-bd_dom"/>
</dbReference>
<dbReference type="KEGG" id="ahb:bsdtb5_03420"/>
<evidence type="ECO:0000313" key="10">
    <source>
        <dbReference type="EMBL" id="BCN29047.1"/>
    </source>
</evidence>
<keyword evidence="5" id="KW-0408">Iron</keyword>
<dbReference type="GO" id="GO:0046872">
    <property type="term" value="F:metal ion binding"/>
    <property type="evidence" value="ECO:0007669"/>
    <property type="project" value="UniProtKB-KW"/>
</dbReference>
<comment type="similarity">
    <text evidence="8">Belongs to the Bfd family.</text>
</comment>
<dbReference type="PANTHER" id="PTHR37424:SF1">
    <property type="entry name" value="BACTERIOFERRITIN-ASSOCIATED FERREDOXIN"/>
    <property type="match status" value="1"/>
</dbReference>
<dbReference type="EMBL" id="AP024169">
    <property type="protein sequence ID" value="BCN29047.1"/>
    <property type="molecule type" value="Genomic_DNA"/>
</dbReference>
<evidence type="ECO:0000256" key="6">
    <source>
        <dbReference type="ARBA" id="ARBA00023014"/>
    </source>
</evidence>
<evidence type="ECO:0000256" key="4">
    <source>
        <dbReference type="ARBA" id="ARBA00022982"/>
    </source>
</evidence>
<dbReference type="RefSeq" id="WP_271714346.1">
    <property type="nucleotide sequence ID" value="NZ_AP024169.1"/>
</dbReference>
<gene>
    <name evidence="10" type="ORF">bsdtb5_03420</name>
</gene>
<evidence type="ECO:0000313" key="11">
    <source>
        <dbReference type="Proteomes" id="UP000595897"/>
    </source>
</evidence>
<dbReference type="InterPro" id="IPR041854">
    <property type="entry name" value="BFD-like_2Fe2S-bd_dom_sf"/>
</dbReference>
<evidence type="ECO:0000256" key="8">
    <source>
        <dbReference type="ARBA" id="ARBA00046332"/>
    </source>
</evidence>
<evidence type="ECO:0000256" key="1">
    <source>
        <dbReference type="ARBA" id="ARBA00022448"/>
    </source>
</evidence>
<evidence type="ECO:0000259" key="9">
    <source>
        <dbReference type="Pfam" id="PF04324"/>
    </source>
</evidence>
<proteinExistence type="inferred from homology"/>
<keyword evidence="6" id="KW-0411">Iron-sulfur</keyword>
<keyword evidence="3" id="KW-0479">Metal-binding</keyword>
<dbReference type="Proteomes" id="UP000595897">
    <property type="component" value="Chromosome"/>
</dbReference>
<evidence type="ECO:0000256" key="7">
    <source>
        <dbReference type="ARBA" id="ARBA00039386"/>
    </source>
</evidence>
<keyword evidence="2" id="KW-0001">2Fe-2S</keyword>
<keyword evidence="1" id="KW-0813">Transport</keyword>
<organism evidence="10 11">
    <name type="scientific">Anaeromicropila herbilytica</name>
    <dbReference type="NCBI Taxonomy" id="2785025"/>
    <lineage>
        <taxon>Bacteria</taxon>
        <taxon>Bacillati</taxon>
        <taxon>Bacillota</taxon>
        <taxon>Clostridia</taxon>
        <taxon>Lachnospirales</taxon>
        <taxon>Lachnospiraceae</taxon>
        <taxon>Anaeromicropila</taxon>
    </lineage>
</organism>
<evidence type="ECO:0000256" key="5">
    <source>
        <dbReference type="ARBA" id="ARBA00023004"/>
    </source>
</evidence>
<evidence type="ECO:0000256" key="2">
    <source>
        <dbReference type="ARBA" id="ARBA00022714"/>
    </source>
</evidence>
<dbReference type="AlphaFoldDB" id="A0A7R7IB13"/>
<keyword evidence="11" id="KW-1185">Reference proteome</keyword>
<dbReference type="InterPro" id="IPR052371">
    <property type="entry name" value="BFD-associated_ferredoxin"/>
</dbReference>
<dbReference type="Gene3D" id="1.10.10.1100">
    <property type="entry name" value="BFD-like [2Fe-2S]-binding domain"/>
    <property type="match status" value="2"/>
</dbReference>